<reference evidence="1 2" key="1">
    <citation type="submission" date="2014-04" db="EMBL/GenBank/DDBJ databases">
        <authorList>
            <consortium name="DOE Joint Genome Institute"/>
            <person name="Kuo A."/>
            <person name="Kohler A."/>
            <person name="Nagy L.G."/>
            <person name="Floudas D."/>
            <person name="Copeland A."/>
            <person name="Barry K.W."/>
            <person name="Cichocki N."/>
            <person name="Veneault-Fourrey C."/>
            <person name="LaButti K."/>
            <person name="Lindquist E.A."/>
            <person name="Lipzen A."/>
            <person name="Lundell T."/>
            <person name="Morin E."/>
            <person name="Murat C."/>
            <person name="Sun H."/>
            <person name="Tunlid A."/>
            <person name="Henrissat B."/>
            <person name="Grigoriev I.V."/>
            <person name="Hibbett D.S."/>
            <person name="Martin F."/>
            <person name="Nordberg H.P."/>
            <person name="Cantor M.N."/>
            <person name="Hua S.X."/>
        </authorList>
    </citation>
    <scope>NUCLEOTIDE SEQUENCE [LARGE SCALE GENOMIC DNA]</scope>
    <source>
        <strain evidence="1 2">Foug A</strain>
    </source>
</reference>
<protein>
    <recommendedName>
        <fullName evidence="3">Ubiquitin-like protease family profile domain-containing protein</fullName>
    </recommendedName>
</protein>
<name>A0A0C3A6G4_9AGAM</name>
<proteinExistence type="predicted"/>
<dbReference type="Proteomes" id="UP000053989">
    <property type="component" value="Unassembled WGS sequence"/>
</dbReference>
<dbReference type="OrthoDB" id="2976051at2759"/>
<accession>A0A0C3A6G4</accession>
<gene>
    <name evidence="1" type="ORF">SCLCIDRAFT_124499</name>
</gene>
<organism evidence="1 2">
    <name type="scientific">Scleroderma citrinum Foug A</name>
    <dbReference type="NCBI Taxonomy" id="1036808"/>
    <lineage>
        <taxon>Eukaryota</taxon>
        <taxon>Fungi</taxon>
        <taxon>Dikarya</taxon>
        <taxon>Basidiomycota</taxon>
        <taxon>Agaricomycotina</taxon>
        <taxon>Agaricomycetes</taxon>
        <taxon>Agaricomycetidae</taxon>
        <taxon>Boletales</taxon>
        <taxon>Sclerodermatineae</taxon>
        <taxon>Sclerodermataceae</taxon>
        <taxon>Scleroderma</taxon>
    </lineage>
</organism>
<dbReference type="InParanoid" id="A0A0C3A6G4"/>
<evidence type="ECO:0000313" key="2">
    <source>
        <dbReference type="Proteomes" id="UP000053989"/>
    </source>
</evidence>
<dbReference type="SUPFAM" id="SSF54001">
    <property type="entry name" value="Cysteine proteinases"/>
    <property type="match status" value="1"/>
</dbReference>
<evidence type="ECO:0000313" key="1">
    <source>
        <dbReference type="EMBL" id="KIM60362.1"/>
    </source>
</evidence>
<keyword evidence="2" id="KW-1185">Reference proteome</keyword>
<dbReference type="HOGENOM" id="CLU_210039_0_0_1"/>
<dbReference type="EMBL" id="KN822063">
    <property type="protein sequence ID" value="KIM60362.1"/>
    <property type="molecule type" value="Genomic_DNA"/>
</dbReference>
<sequence>MKTEPIQSNHYDCGLWVLVQMTAVLRGFDITGLHESDMIMFHHYLRVLMACIPVPGR</sequence>
<dbReference type="AlphaFoldDB" id="A0A0C3A6G4"/>
<reference evidence="2" key="2">
    <citation type="submission" date="2015-01" db="EMBL/GenBank/DDBJ databases">
        <title>Evolutionary Origins and Diversification of the Mycorrhizal Mutualists.</title>
        <authorList>
            <consortium name="DOE Joint Genome Institute"/>
            <consortium name="Mycorrhizal Genomics Consortium"/>
            <person name="Kohler A."/>
            <person name="Kuo A."/>
            <person name="Nagy L.G."/>
            <person name="Floudas D."/>
            <person name="Copeland A."/>
            <person name="Barry K.W."/>
            <person name="Cichocki N."/>
            <person name="Veneault-Fourrey C."/>
            <person name="LaButti K."/>
            <person name="Lindquist E.A."/>
            <person name="Lipzen A."/>
            <person name="Lundell T."/>
            <person name="Morin E."/>
            <person name="Murat C."/>
            <person name="Riley R."/>
            <person name="Ohm R."/>
            <person name="Sun H."/>
            <person name="Tunlid A."/>
            <person name="Henrissat B."/>
            <person name="Grigoriev I.V."/>
            <person name="Hibbett D.S."/>
            <person name="Martin F."/>
        </authorList>
    </citation>
    <scope>NUCLEOTIDE SEQUENCE [LARGE SCALE GENOMIC DNA]</scope>
    <source>
        <strain evidence="2">Foug A</strain>
    </source>
</reference>
<evidence type="ECO:0008006" key="3">
    <source>
        <dbReference type="Google" id="ProtNLM"/>
    </source>
</evidence>
<dbReference type="InterPro" id="IPR038765">
    <property type="entry name" value="Papain-like_cys_pep_sf"/>
</dbReference>